<dbReference type="PROSITE" id="PS00626">
    <property type="entry name" value="RCC1_2"/>
    <property type="match status" value="1"/>
</dbReference>
<protein>
    <submittedName>
        <fullName evidence="6">Uncharacterized protein</fullName>
    </submittedName>
</protein>
<dbReference type="PANTHER" id="PTHR22870:SF408">
    <property type="entry name" value="OS09G0560450 PROTEIN"/>
    <property type="match status" value="1"/>
</dbReference>
<reference evidence="6 7" key="1">
    <citation type="journal article" date="2010" name="Nature">
        <title>The Ectocarpus genome and the independent evolution of multicellularity in brown algae.</title>
        <authorList>
            <person name="Cock J.M."/>
            <person name="Sterck L."/>
            <person name="Rouze P."/>
            <person name="Scornet D."/>
            <person name="Allen A.E."/>
            <person name="Amoutzias G."/>
            <person name="Anthouard V."/>
            <person name="Artiguenave F."/>
            <person name="Aury J.M."/>
            <person name="Badger J.H."/>
            <person name="Beszteri B."/>
            <person name="Billiau K."/>
            <person name="Bonnet E."/>
            <person name="Bothwell J.H."/>
            <person name="Bowler C."/>
            <person name="Boyen C."/>
            <person name="Brownlee C."/>
            <person name="Carrano C.J."/>
            <person name="Charrier B."/>
            <person name="Cho G.Y."/>
            <person name="Coelho S.M."/>
            <person name="Collen J."/>
            <person name="Corre E."/>
            <person name="Da Silva C."/>
            <person name="Delage L."/>
            <person name="Delaroque N."/>
            <person name="Dittami S.M."/>
            <person name="Doulbeau S."/>
            <person name="Elias M."/>
            <person name="Farnham G."/>
            <person name="Gachon C.M."/>
            <person name="Gschloessl B."/>
            <person name="Heesch S."/>
            <person name="Jabbari K."/>
            <person name="Jubin C."/>
            <person name="Kawai H."/>
            <person name="Kimura K."/>
            <person name="Kloareg B."/>
            <person name="Kupper F.C."/>
            <person name="Lang D."/>
            <person name="Le Bail A."/>
            <person name="Leblanc C."/>
            <person name="Lerouge P."/>
            <person name="Lohr M."/>
            <person name="Lopez P.J."/>
            <person name="Martens C."/>
            <person name="Maumus F."/>
            <person name="Michel G."/>
            <person name="Miranda-Saavedra D."/>
            <person name="Morales J."/>
            <person name="Moreau H."/>
            <person name="Motomura T."/>
            <person name="Nagasato C."/>
            <person name="Napoli C.A."/>
            <person name="Nelson D.R."/>
            <person name="Nyvall-Collen P."/>
            <person name="Peters A.F."/>
            <person name="Pommier C."/>
            <person name="Potin P."/>
            <person name="Poulain J."/>
            <person name="Quesneville H."/>
            <person name="Read B."/>
            <person name="Rensing S.A."/>
            <person name="Ritter A."/>
            <person name="Rousvoal S."/>
            <person name="Samanta M."/>
            <person name="Samson G."/>
            <person name="Schroeder D.C."/>
            <person name="Segurens B."/>
            <person name="Strittmatter M."/>
            <person name="Tonon T."/>
            <person name="Tregear J.W."/>
            <person name="Valentin K."/>
            <person name="von Dassow P."/>
            <person name="Yamagishi T."/>
            <person name="Van de Peer Y."/>
            <person name="Wincker P."/>
        </authorList>
    </citation>
    <scope>NUCLEOTIDE SEQUENCE [LARGE SCALE GENOMIC DNA]</scope>
    <source>
        <strain evidence="7">Ec32 / CCAP1310/4</strain>
    </source>
</reference>
<feature type="region of interest" description="Disordered" evidence="3">
    <location>
        <begin position="566"/>
        <end position="606"/>
    </location>
</feature>
<name>D8LTD0_ECTSI</name>
<feature type="compositionally biased region" description="Low complexity" evidence="3">
    <location>
        <begin position="1022"/>
        <end position="1036"/>
    </location>
</feature>
<evidence type="ECO:0000313" key="7">
    <source>
        <dbReference type="Proteomes" id="UP000002630"/>
    </source>
</evidence>
<dbReference type="InterPro" id="IPR051210">
    <property type="entry name" value="Ub_ligase/GEF_domain"/>
</dbReference>
<dbReference type="InterPro" id="IPR013783">
    <property type="entry name" value="Ig-like_fold"/>
</dbReference>
<dbReference type="Pfam" id="PF25390">
    <property type="entry name" value="WD40_RLD"/>
    <property type="match status" value="1"/>
</dbReference>
<dbReference type="SUPFAM" id="SSF50985">
    <property type="entry name" value="RCC1/BLIP-II"/>
    <property type="match status" value="2"/>
</dbReference>
<evidence type="ECO:0000256" key="2">
    <source>
        <dbReference type="PROSITE-ProRule" id="PRU00235"/>
    </source>
</evidence>
<dbReference type="PROSITE" id="PS50012">
    <property type="entry name" value="RCC1_3"/>
    <property type="match status" value="4"/>
</dbReference>
<dbReference type="Proteomes" id="UP000002630">
    <property type="component" value="Linkage Group LG26"/>
</dbReference>
<dbReference type="CDD" id="cd00102">
    <property type="entry name" value="IPT"/>
    <property type="match status" value="1"/>
</dbReference>
<feature type="domain" description="RCC1-like" evidence="5">
    <location>
        <begin position="7"/>
        <end position="404"/>
    </location>
</feature>
<dbReference type="Pfam" id="PF01833">
    <property type="entry name" value="TIG"/>
    <property type="match status" value="1"/>
</dbReference>
<feature type="repeat" description="RCC1" evidence="2">
    <location>
        <begin position="365"/>
        <end position="419"/>
    </location>
</feature>
<evidence type="ECO:0000256" key="1">
    <source>
        <dbReference type="ARBA" id="ARBA00022737"/>
    </source>
</evidence>
<feature type="repeat" description="RCC1" evidence="2">
    <location>
        <begin position="105"/>
        <end position="157"/>
    </location>
</feature>
<accession>D8LTD0</accession>
<sequence length="1089" mass="113340">MARSAEVFCWGSLNPVPGEENPTPVEAGRRGLEAARVCAGSGRALLIGAKSATWLSGQDGSGEDPWDVPGIECAAFGQNHTLLLHKVAATTEGDCADDAGSETKTEVLAWGSGGQGQLGIGTITLESELPKTIPALSAYRVLQVACGAQHSAAVTSYGDLFTWGRGTEGQLGHASRHLPPELNDAITGVQLRPKPVPAFLATKKRQRPVAGVSCGANFTLVVTRAGEAWAFGGGAMGQLGIGRVTSVGVPKMVMPSCPATGEPFVEVAAGWSHALARTSGGRILSWGFNALGALGLGDHRTRFLPEAVPLDGWQKQQQQQQQPDEKGGGCGSNPLNNPPAAKTARITAVKVHACGNCSGALSADGELFTWGCGRAGGLGHRGEGEGQYGRPERVEHVLRPRRVERLVGAQVTDFALSNKGGVALVPPRVASIEPASGPMESGCKVVIKGYGFWDSKDIVVKFTPVSKGHKPSASRSAVGTYMPRETGQGGVEFVTCTAPCFASPEAAYVEVSVDGTSFTSDCTRFQYYRTPELTQVTPDTCRPPFPRLRVDGEHLRPNENETLLVRFEEEQEEDSTEERGDGGGDEAAPLLEGTGNDTTRSALSRSTARRVFVVPGRVESEVIEVGTDPDTELPIHEERWFLACGSPPLPPEAKLPFVSRVTVAPNGADFDGESLRFIAHDPHADVCLPSAVPAPAPPLPASDTAAAAADEDDDGDKSSDGGEARGPCVHITGRNLYRGANVAVRLRFGRDDESVVPFHTVSFDVSSESIVGVVPIDAGGLVAGAPGAPPPPKEAQQRPPAVSVVVEVSVDGVEFFAVPERLTLYRGPQLALHGDGLYPAAEGGLAELKTTAPSFRGNQAKVRLVSDVHGIDVTLPLLSSPPAEEVEEGAGEASGVPGREAGGATPAPGQPSPAAGENEGKSTPVQEPAKDAAVQGEEQQSGEVASTEASDNSVWEEREVPTSEESFFFAVPPLPKPTQGELASCGSTDGQGQDAAGAVATRAQGDQSVSSKAPLAPTSPKGAGAAADDQGGEAPASPEETNRALSVFVSLNGNDWQPVSGPPLTYFQPPPEPIPVPEDEPKKGKGKKK</sequence>
<evidence type="ECO:0000259" key="4">
    <source>
        <dbReference type="Pfam" id="PF01833"/>
    </source>
</evidence>
<dbReference type="InterPro" id="IPR009091">
    <property type="entry name" value="RCC1/BLIP-II"/>
</dbReference>
<dbReference type="Gene3D" id="2.130.10.30">
    <property type="entry name" value="Regulator of chromosome condensation 1/beta-lactamase-inhibitor protein II"/>
    <property type="match status" value="2"/>
</dbReference>
<dbReference type="Gene3D" id="2.60.40.10">
    <property type="entry name" value="Immunoglobulins"/>
    <property type="match status" value="1"/>
</dbReference>
<keyword evidence="1" id="KW-0677">Repeat</keyword>
<evidence type="ECO:0000256" key="3">
    <source>
        <dbReference type="SAM" id="MobiDB-lite"/>
    </source>
</evidence>
<dbReference type="InterPro" id="IPR058923">
    <property type="entry name" value="RCC1-like_dom"/>
</dbReference>
<feature type="region of interest" description="Disordered" evidence="3">
    <location>
        <begin position="311"/>
        <end position="339"/>
    </location>
</feature>
<evidence type="ECO:0000313" key="6">
    <source>
        <dbReference type="EMBL" id="CBN78001.1"/>
    </source>
</evidence>
<organism evidence="6 7">
    <name type="scientific">Ectocarpus siliculosus</name>
    <name type="common">Brown alga</name>
    <name type="synonym">Conferva siliculosa</name>
    <dbReference type="NCBI Taxonomy" id="2880"/>
    <lineage>
        <taxon>Eukaryota</taxon>
        <taxon>Sar</taxon>
        <taxon>Stramenopiles</taxon>
        <taxon>Ochrophyta</taxon>
        <taxon>PX clade</taxon>
        <taxon>Phaeophyceae</taxon>
        <taxon>Ectocarpales</taxon>
        <taxon>Ectocarpaceae</taxon>
        <taxon>Ectocarpus</taxon>
    </lineage>
</organism>
<feature type="domain" description="IPT/TIG" evidence="4">
    <location>
        <begin position="427"/>
        <end position="527"/>
    </location>
</feature>
<gene>
    <name evidence="6" type="ORF">Esi_0081_0109</name>
</gene>
<keyword evidence="7" id="KW-1185">Reference proteome</keyword>
<feature type="repeat" description="RCC1" evidence="2">
    <location>
        <begin position="226"/>
        <end position="280"/>
    </location>
</feature>
<dbReference type="EMBL" id="FN649047">
    <property type="protein sequence ID" value="CBN78001.1"/>
    <property type="molecule type" value="Genomic_DNA"/>
</dbReference>
<dbReference type="InParanoid" id="D8LTD0"/>
<dbReference type="AlphaFoldDB" id="D8LTD0"/>
<feature type="region of interest" description="Disordered" evidence="3">
    <location>
        <begin position="690"/>
        <end position="728"/>
    </location>
</feature>
<feature type="region of interest" description="Disordered" evidence="3">
    <location>
        <begin position="879"/>
        <end position="1089"/>
    </location>
</feature>
<dbReference type="eggNOG" id="KOG0941">
    <property type="taxonomic scope" value="Eukaryota"/>
</dbReference>
<dbReference type="PANTHER" id="PTHR22870">
    <property type="entry name" value="REGULATOR OF CHROMOSOME CONDENSATION"/>
    <property type="match status" value="1"/>
</dbReference>
<dbReference type="PRINTS" id="PR00633">
    <property type="entry name" value="RCCNDNSATION"/>
</dbReference>
<dbReference type="EMBL" id="FN649751">
    <property type="protein sequence ID" value="CBN78001.1"/>
    <property type="molecule type" value="Genomic_DNA"/>
</dbReference>
<dbReference type="STRING" id="2880.D8LTD0"/>
<feature type="compositionally biased region" description="Polar residues" evidence="3">
    <location>
        <begin position="937"/>
        <end position="953"/>
    </location>
</feature>
<dbReference type="InterPro" id="IPR000408">
    <property type="entry name" value="Reg_chr_condens"/>
</dbReference>
<dbReference type="OrthoDB" id="10256179at2759"/>
<feature type="repeat" description="RCC1" evidence="2">
    <location>
        <begin position="158"/>
        <end position="225"/>
    </location>
</feature>
<evidence type="ECO:0000259" key="5">
    <source>
        <dbReference type="Pfam" id="PF25390"/>
    </source>
</evidence>
<proteinExistence type="predicted"/>
<dbReference type="InterPro" id="IPR002909">
    <property type="entry name" value="IPT_dom"/>
</dbReference>